<feature type="domain" description="Small-subunit processome Utp12" evidence="15">
    <location>
        <begin position="773"/>
        <end position="875"/>
    </location>
</feature>
<dbReference type="PRINTS" id="PR00320">
    <property type="entry name" value="GPROTEINBRPT"/>
</dbReference>
<dbReference type="PROSITE" id="PS00678">
    <property type="entry name" value="WD_REPEATS_1"/>
    <property type="match status" value="2"/>
</dbReference>
<evidence type="ECO:0000256" key="5">
    <source>
        <dbReference type="ARBA" id="ARBA00022737"/>
    </source>
</evidence>
<dbReference type="InterPro" id="IPR015943">
    <property type="entry name" value="WD40/YVTN_repeat-like_dom_sf"/>
</dbReference>
<evidence type="ECO:0000256" key="8">
    <source>
        <dbReference type="ARBA" id="ARBA00035000"/>
    </source>
</evidence>
<dbReference type="InterPro" id="IPR051570">
    <property type="entry name" value="TBC1_cilium_biogenesis"/>
</dbReference>
<keyword evidence="6" id="KW-0832">Ubl conjugation</keyword>
<name>A0A7L0FFS0_CORCN</name>
<protein>
    <recommendedName>
        <fullName evidence="11">WD repeat-containing protein 3</fullName>
    </recommendedName>
</protein>
<feature type="repeat" description="WD" evidence="12">
    <location>
        <begin position="379"/>
        <end position="419"/>
    </location>
</feature>
<dbReference type="FunFam" id="2.130.10.10:FF:000177">
    <property type="entry name" value="WD repeat domain 3"/>
    <property type="match status" value="1"/>
</dbReference>
<feature type="compositionally biased region" description="Basic and acidic residues" evidence="14">
    <location>
        <begin position="691"/>
        <end position="700"/>
    </location>
</feature>
<evidence type="ECO:0000256" key="7">
    <source>
        <dbReference type="ARBA" id="ARBA00023242"/>
    </source>
</evidence>
<feature type="repeat" description="WD" evidence="12">
    <location>
        <begin position="161"/>
        <end position="202"/>
    </location>
</feature>
<keyword evidence="4 12" id="KW-0853">WD repeat</keyword>
<comment type="function">
    <text evidence="8">Part of the small subunit (SSU) processome, first precursor of the small eukaryotic ribosomal subunit. During the assembly of the SSU processome in the nucleolus, many ribosome biogenesis factors, an RNA chaperone and ribosomal proteins associate with the nascent pre-rRNA and work in concert to generate RNA folding, modifications, rearrangements and cleavage as well as targeted degradation of pre-ribosomal RNA by the RNA exosome.</text>
</comment>
<evidence type="ECO:0000256" key="11">
    <source>
        <dbReference type="ARBA" id="ARBA00070105"/>
    </source>
</evidence>
<dbReference type="EMBL" id="VXAM01000362">
    <property type="protein sequence ID" value="NXJ94078.1"/>
    <property type="molecule type" value="Genomic_DNA"/>
</dbReference>
<evidence type="ECO:0000256" key="6">
    <source>
        <dbReference type="ARBA" id="ARBA00022843"/>
    </source>
</evidence>
<dbReference type="GO" id="GO:0030515">
    <property type="term" value="F:snoRNA binding"/>
    <property type="evidence" value="ECO:0007669"/>
    <property type="project" value="TreeGrafter"/>
</dbReference>
<keyword evidence="7" id="KW-0539">Nucleus</keyword>
<feature type="repeat" description="WD" evidence="12">
    <location>
        <begin position="639"/>
        <end position="671"/>
    </location>
</feature>
<comment type="subunit">
    <text evidence="9">Part of the small subunit (SSU) processome, composed of more than 70 proteins and the RNA chaperone small nucleolar RNA (snoRNA) U3.</text>
</comment>
<dbReference type="PANTHER" id="PTHR19853:SF0">
    <property type="entry name" value="WD REPEAT-CONTAINING PROTEIN 3"/>
    <property type="match status" value="1"/>
</dbReference>
<dbReference type="Pfam" id="PF25173">
    <property type="entry name" value="Beta-prop_WDR3_1st"/>
    <property type="match status" value="1"/>
</dbReference>
<gene>
    <name evidence="16" type="primary">Wdr3</name>
    <name evidence="16" type="ORF">CORCON_R08130</name>
</gene>
<dbReference type="PROSITE" id="PS50082">
    <property type="entry name" value="WD_REPEATS_2"/>
    <property type="match status" value="9"/>
</dbReference>
<dbReference type="PROSITE" id="PS50294">
    <property type="entry name" value="WD_REPEATS_REGION"/>
    <property type="match status" value="7"/>
</dbReference>
<dbReference type="AlphaFoldDB" id="A0A7L0FFS0"/>
<keyword evidence="17" id="KW-1185">Reference proteome</keyword>
<dbReference type="PANTHER" id="PTHR19853">
    <property type="entry name" value="WD REPEAT CONTAINING PROTEIN 3 WDR3"/>
    <property type="match status" value="1"/>
</dbReference>
<dbReference type="GO" id="GO:0034388">
    <property type="term" value="C:Pwp2p-containing subcomplex of 90S preribosome"/>
    <property type="evidence" value="ECO:0007669"/>
    <property type="project" value="TreeGrafter"/>
</dbReference>
<evidence type="ECO:0000256" key="3">
    <source>
        <dbReference type="ARBA" id="ARBA00022553"/>
    </source>
</evidence>
<dbReference type="Pfam" id="PF25172">
    <property type="entry name" value="Beta-prop_WDR3_2nd"/>
    <property type="match status" value="1"/>
</dbReference>
<evidence type="ECO:0000256" key="2">
    <source>
        <dbReference type="ARBA" id="ARBA00022499"/>
    </source>
</evidence>
<dbReference type="SUPFAM" id="SSF50978">
    <property type="entry name" value="WD40 repeat-like"/>
    <property type="match status" value="2"/>
</dbReference>
<comment type="subcellular location">
    <subcellularLocation>
        <location evidence="1">Nucleus</location>
        <location evidence="1">Nucleolus</location>
    </subcellularLocation>
</comment>
<feature type="non-terminal residue" evidence="16">
    <location>
        <position position="911"/>
    </location>
</feature>
<feature type="coiled-coil region" evidence="13">
    <location>
        <begin position="281"/>
        <end position="308"/>
    </location>
</feature>
<dbReference type="Proteomes" id="UP000526942">
    <property type="component" value="Unassembled WGS sequence"/>
</dbReference>
<feature type="repeat" description="WD" evidence="12">
    <location>
        <begin position="35"/>
        <end position="76"/>
    </location>
</feature>
<feature type="region of interest" description="Disordered" evidence="14">
    <location>
        <begin position="202"/>
        <end position="231"/>
    </location>
</feature>
<feature type="region of interest" description="Disordered" evidence="14">
    <location>
        <begin position="691"/>
        <end position="710"/>
    </location>
</feature>
<dbReference type="GO" id="GO:0030490">
    <property type="term" value="P:maturation of SSU-rRNA"/>
    <property type="evidence" value="ECO:0007669"/>
    <property type="project" value="TreeGrafter"/>
</dbReference>
<keyword evidence="3" id="KW-0597">Phosphoprotein</keyword>
<evidence type="ECO:0000256" key="14">
    <source>
        <dbReference type="SAM" id="MobiDB-lite"/>
    </source>
</evidence>
<dbReference type="Pfam" id="PF04003">
    <property type="entry name" value="Utp12"/>
    <property type="match status" value="1"/>
</dbReference>
<evidence type="ECO:0000256" key="4">
    <source>
        <dbReference type="ARBA" id="ARBA00022574"/>
    </source>
</evidence>
<keyword evidence="2" id="KW-1017">Isopeptide bond</keyword>
<dbReference type="InterPro" id="IPR007148">
    <property type="entry name" value="SSU_processome_Utp12"/>
</dbReference>
<dbReference type="InterPro" id="IPR001680">
    <property type="entry name" value="WD40_rpt"/>
</dbReference>
<proteinExistence type="inferred from homology"/>
<evidence type="ECO:0000256" key="1">
    <source>
        <dbReference type="ARBA" id="ARBA00004604"/>
    </source>
</evidence>
<dbReference type="InterPro" id="IPR019775">
    <property type="entry name" value="WD40_repeat_CS"/>
</dbReference>
<dbReference type="GO" id="GO:0032040">
    <property type="term" value="C:small-subunit processome"/>
    <property type="evidence" value="ECO:0007669"/>
    <property type="project" value="TreeGrafter"/>
</dbReference>
<keyword evidence="5" id="KW-0677">Repeat</keyword>
<organism evidence="16 17">
    <name type="scientific">Corythaixoides concolor</name>
    <name type="common">Grey go-away-bird</name>
    <dbReference type="NCBI Taxonomy" id="103956"/>
    <lineage>
        <taxon>Eukaryota</taxon>
        <taxon>Metazoa</taxon>
        <taxon>Chordata</taxon>
        <taxon>Craniata</taxon>
        <taxon>Vertebrata</taxon>
        <taxon>Euteleostomi</taxon>
        <taxon>Archelosauria</taxon>
        <taxon>Archosauria</taxon>
        <taxon>Dinosauria</taxon>
        <taxon>Saurischia</taxon>
        <taxon>Theropoda</taxon>
        <taxon>Coelurosauria</taxon>
        <taxon>Aves</taxon>
        <taxon>Neognathae</taxon>
        <taxon>Neoaves</taxon>
        <taxon>Otidimorphae</taxon>
        <taxon>Musophagiformes</taxon>
        <taxon>Musophagidae</taxon>
        <taxon>Corythaixoides</taxon>
    </lineage>
</organism>
<evidence type="ECO:0000256" key="13">
    <source>
        <dbReference type="SAM" id="Coils"/>
    </source>
</evidence>
<evidence type="ECO:0000256" key="9">
    <source>
        <dbReference type="ARBA" id="ARBA00035020"/>
    </source>
</evidence>
<evidence type="ECO:0000313" key="16">
    <source>
        <dbReference type="EMBL" id="NXJ94078.1"/>
    </source>
</evidence>
<feature type="compositionally biased region" description="Acidic residues" evidence="14">
    <location>
        <begin position="220"/>
        <end position="231"/>
    </location>
</feature>
<dbReference type="FunFam" id="2.130.10.10:FF:000172">
    <property type="entry name" value="WD repeat domain 3"/>
    <property type="match status" value="1"/>
</dbReference>
<feature type="repeat" description="WD" evidence="12">
    <location>
        <begin position="555"/>
        <end position="596"/>
    </location>
</feature>
<dbReference type="Gene3D" id="2.130.10.10">
    <property type="entry name" value="YVTN repeat-like/Quinoprotein amine dehydrogenase"/>
    <property type="match status" value="4"/>
</dbReference>
<dbReference type="FunFam" id="2.130.10.10:FF:001148">
    <property type="entry name" value="WD repeat-containing protein 3"/>
    <property type="match status" value="1"/>
</dbReference>
<evidence type="ECO:0000259" key="15">
    <source>
        <dbReference type="Pfam" id="PF04003"/>
    </source>
</evidence>
<feature type="repeat" description="WD" evidence="12">
    <location>
        <begin position="597"/>
        <end position="638"/>
    </location>
</feature>
<accession>A0A7L0FFS0</accession>
<sequence>AFVAPRGERGRCVAVPACEHVLVWDARRGEKVLVLKGLKQEVSCLRPSPDGLNLAVGYEDGSIRVFSLLSGEAAITFSGHKAAVTALQFDHLGGRLASGSKDTDVIVWDVINESGLYRLKGHKDAVTQVLFLKEKNLLVTSGKDTLVKWWDLDTQHCFKTLVGHRTEVWGMALISEEKRLITGSADSELRVWDITYIQEVEDPDEPESKKSKGSSPGAEENTEEDETLELDECPEERLVKCSKVGSIMREGRDRIVTLATDRTGKILACHGTDVVLEVFSVLSEEEIQKKLEKKMKKAKKKAKQNSEEEPESMGLSLQEEIQRVANIRASSKIKSFDLILSPKGELKIVLLLQNNIIELYNLNLSEQVPQPVRASRITIGGHRSDVRTLAFSSDNIAILSAAAESVKIWNRSTLQCIRTMDCEYALCSLFVPGDRQVIVGTKTGKLQLYDLASGSLMEARDAHDGAVWSIALSPDQRGFVTGGADQCVKFWEFELVKDESSVQKRLSMKHVRVLQLDEDVLCVRYSPNQKLLAVSLLDCTVKIFYVDTLKFFLSLYGHKLPVLCMDISYDGALIATGSADRNVKIWGLDFGDCHRSLFAHDDSVMYLQFVAKSHLFFTAGKDSKIKQWDADKFEHIQTLEGHHQEVWCLALSPNGDYVVSASHDKSLRLWERTREPLVLEEEREMQREAEYEESVAKEEQPVVAGEAQGETGLAGRKTMETIKAAERIMEAVELYREETAKLQEHKAVCKAAGKEVPFPVNPILRAYGNITPSAYVLEVFKKVKSSELEESLLVLPFSYVPDVLRLFNEYIRLGSDVELLCRALLFLLKIHFGQITSNHMLVTVIENLRKTTISRVSEARDVLGFNMAGLQFLKREIEAKDEVTFFADATDRFEEKRRKRKKKEKMVLAVL</sequence>
<evidence type="ECO:0000256" key="10">
    <source>
        <dbReference type="ARBA" id="ARBA00038229"/>
    </source>
</evidence>
<dbReference type="CDD" id="cd00200">
    <property type="entry name" value="WD40"/>
    <property type="match status" value="2"/>
</dbReference>
<dbReference type="SMART" id="SM00320">
    <property type="entry name" value="WD40"/>
    <property type="match status" value="11"/>
</dbReference>
<comment type="caution">
    <text evidence="16">The sequence shown here is derived from an EMBL/GenBank/DDBJ whole genome shotgun (WGS) entry which is preliminary data.</text>
</comment>
<feature type="repeat" description="WD" evidence="12">
    <location>
        <begin position="119"/>
        <end position="160"/>
    </location>
</feature>
<dbReference type="OrthoDB" id="407922at2759"/>
<dbReference type="InterPro" id="IPR020472">
    <property type="entry name" value="WD40_PAC1"/>
</dbReference>
<comment type="similarity">
    <text evidence="10">Belongs to the WD repeat WDR3/UTP12 family.</text>
</comment>
<evidence type="ECO:0000313" key="17">
    <source>
        <dbReference type="Proteomes" id="UP000526942"/>
    </source>
</evidence>
<reference evidence="16 17" key="1">
    <citation type="submission" date="2019-09" db="EMBL/GenBank/DDBJ databases">
        <title>Bird 10,000 Genomes (B10K) Project - Family phase.</title>
        <authorList>
            <person name="Zhang G."/>
        </authorList>
    </citation>
    <scope>NUCLEOTIDE SEQUENCE [LARGE SCALE GENOMIC DNA]</scope>
    <source>
        <strain evidence="16">B10K-DU-011-20</strain>
        <tissue evidence="16">Muscle</tissue>
    </source>
</reference>
<dbReference type="InterPro" id="IPR036322">
    <property type="entry name" value="WD40_repeat_dom_sf"/>
</dbReference>
<feature type="repeat" description="WD" evidence="12">
    <location>
        <begin position="460"/>
        <end position="494"/>
    </location>
</feature>
<feature type="non-terminal residue" evidence="16">
    <location>
        <position position="1"/>
    </location>
</feature>
<evidence type="ECO:0000256" key="12">
    <source>
        <dbReference type="PROSITE-ProRule" id="PRU00221"/>
    </source>
</evidence>
<dbReference type="FunFam" id="2.130.10.10:FF:000307">
    <property type="entry name" value="WD repeat domain 3"/>
    <property type="match status" value="1"/>
</dbReference>
<feature type="repeat" description="WD" evidence="12">
    <location>
        <begin position="77"/>
        <end position="118"/>
    </location>
</feature>
<keyword evidence="13" id="KW-0175">Coiled coil</keyword>